<evidence type="ECO:0000256" key="8">
    <source>
        <dbReference type="ARBA" id="ARBA00049006"/>
    </source>
</evidence>
<comment type="similarity">
    <text evidence="1">Belongs to the iron-containing alcohol dehydrogenase family.</text>
</comment>
<keyword evidence="3 10" id="KW-0560">Oxidoreductase</keyword>
<evidence type="ECO:0000256" key="7">
    <source>
        <dbReference type="ARBA" id="ARBA00040132"/>
    </source>
</evidence>
<evidence type="ECO:0000256" key="4">
    <source>
        <dbReference type="ARBA" id="ARBA00023027"/>
    </source>
</evidence>
<dbReference type="RefSeq" id="WP_152381759.1">
    <property type="nucleotide sequence ID" value="NZ_CP045298.1"/>
</dbReference>
<comment type="caution">
    <text evidence="10">The sequence shown here is derived from an EMBL/GenBank/DDBJ whole genome shotgun (WGS) entry which is preliminary data.</text>
</comment>
<dbReference type="SUPFAM" id="SSF56796">
    <property type="entry name" value="Dehydroquinate synthase-like"/>
    <property type="match status" value="1"/>
</dbReference>
<dbReference type="PIRSF" id="PIRSF000112">
    <property type="entry name" value="Glycerol_dehydrogenase"/>
    <property type="match status" value="1"/>
</dbReference>
<feature type="domain" description="Alcohol dehydrogenase iron-type/glycerol dehydrogenase GldA" evidence="9">
    <location>
        <begin position="9"/>
        <end position="155"/>
    </location>
</feature>
<comment type="pathway">
    <text evidence="5">Polyol metabolism; glycerol fermentation; glycerone phosphate from glycerol (oxidative route): step 1/2.</text>
</comment>
<dbReference type="Gene3D" id="1.20.1090.10">
    <property type="entry name" value="Dehydroquinate synthase-like - alpha domain"/>
    <property type="match status" value="1"/>
</dbReference>
<name>A0ABU0KV30_9BACL</name>
<dbReference type="EC" id="1.1.1.6" evidence="6"/>
<keyword evidence="4" id="KW-0520">NAD</keyword>
<accession>A0ABU0KV30</accession>
<dbReference type="Proteomes" id="UP001242811">
    <property type="component" value="Unassembled WGS sequence"/>
</dbReference>
<dbReference type="PANTHER" id="PTHR43616:SF5">
    <property type="entry name" value="GLYCEROL DEHYDROGENASE 1"/>
    <property type="match status" value="1"/>
</dbReference>
<dbReference type="InterPro" id="IPR001670">
    <property type="entry name" value="ADH_Fe/GldA"/>
</dbReference>
<dbReference type="PANTHER" id="PTHR43616">
    <property type="entry name" value="GLYCEROL DEHYDROGENASE"/>
    <property type="match status" value="1"/>
</dbReference>
<evidence type="ECO:0000256" key="6">
    <source>
        <dbReference type="ARBA" id="ARBA00039147"/>
    </source>
</evidence>
<keyword evidence="2" id="KW-0479">Metal-binding</keyword>
<dbReference type="Pfam" id="PF00465">
    <property type="entry name" value="Fe-ADH"/>
    <property type="match status" value="1"/>
</dbReference>
<keyword evidence="11" id="KW-1185">Reference proteome</keyword>
<dbReference type="PROSITE" id="PS00060">
    <property type="entry name" value="ADH_IRON_2"/>
    <property type="match status" value="1"/>
</dbReference>
<gene>
    <name evidence="10" type="ORF">QOZ95_001403</name>
</gene>
<dbReference type="CDD" id="cd08170">
    <property type="entry name" value="GlyDH"/>
    <property type="match status" value="1"/>
</dbReference>
<dbReference type="GO" id="GO:0008888">
    <property type="term" value="F:glycerol dehydrogenase (NAD+) activity"/>
    <property type="evidence" value="ECO:0007669"/>
    <property type="project" value="UniProtKB-EC"/>
</dbReference>
<evidence type="ECO:0000259" key="9">
    <source>
        <dbReference type="Pfam" id="PF00465"/>
    </source>
</evidence>
<evidence type="ECO:0000256" key="2">
    <source>
        <dbReference type="ARBA" id="ARBA00022723"/>
    </source>
</evidence>
<proteinExistence type="inferred from homology"/>
<protein>
    <recommendedName>
        <fullName evidence="7">Glycerol dehydrogenase</fullName>
        <ecNumber evidence="6">1.1.1.6</ecNumber>
    </recommendedName>
</protein>
<dbReference type="InterPro" id="IPR016205">
    <property type="entry name" value="Glycerol_DH"/>
</dbReference>
<organism evidence="10 11">
    <name type="scientific">Paenibacillus brasilensis</name>
    <dbReference type="NCBI Taxonomy" id="128574"/>
    <lineage>
        <taxon>Bacteria</taxon>
        <taxon>Bacillati</taxon>
        <taxon>Bacillota</taxon>
        <taxon>Bacilli</taxon>
        <taxon>Bacillales</taxon>
        <taxon>Paenibacillaceae</taxon>
        <taxon>Paenibacillus</taxon>
    </lineage>
</organism>
<evidence type="ECO:0000313" key="11">
    <source>
        <dbReference type="Proteomes" id="UP001242811"/>
    </source>
</evidence>
<dbReference type="NCBIfam" id="NF006941">
    <property type="entry name" value="PRK09423.1"/>
    <property type="match status" value="1"/>
</dbReference>
<sequence length="372" mass="39669">MSEKVFISPGKYVQGKNVINKTGEYVKPLGHSALVIADKLVWGIAAERVVKSLEQVGITAVKVEFQGEASKNEVNRIADQGRSGDVDIVIGVGGGKTLDTAKAVNELLGASVVIIPTTASTDAPTSALSVLYTDEGAFDTYSFFSKNPSLILVDTKVISQAPPLFLSSGIADAMATWIEARAVIEARATTMAGGLPTLAAEAIASKCEEVLFDYGLQAYESVKRKVVTPALEAVVEANTLLSGLGFESGGLAGAHAIHNGFTVLEGDIHHLTHGQKVAFGTLVQLALEKRPLIEVERYIDFYLKLDLPVTLEDVKLQEASREDLYRVAQAATKEGETAHNLPFAVTADDVLDAILAADQYSQAYKAKMGYKN</sequence>
<evidence type="ECO:0000256" key="1">
    <source>
        <dbReference type="ARBA" id="ARBA00007358"/>
    </source>
</evidence>
<dbReference type="EMBL" id="JAUSWA010000006">
    <property type="protein sequence ID" value="MDQ0493245.1"/>
    <property type="molecule type" value="Genomic_DNA"/>
</dbReference>
<evidence type="ECO:0000256" key="5">
    <source>
        <dbReference type="ARBA" id="ARBA00037918"/>
    </source>
</evidence>
<dbReference type="InterPro" id="IPR018211">
    <property type="entry name" value="ADH_Fe_CS"/>
</dbReference>
<evidence type="ECO:0000256" key="3">
    <source>
        <dbReference type="ARBA" id="ARBA00023002"/>
    </source>
</evidence>
<evidence type="ECO:0000313" key="10">
    <source>
        <dbReference type="EMBL" id="MDQ0493245.1"/>
    </source>
</evidence>
<comment type="catalytic activity">
    <reaction evidence="8">
        <text>glycerol + NAD(+) = dihydroxyacetone + NADH + H(+)</text>
        <dbReference type="Rhea" id="RHEA:13769"/>
        <dbReference type="ChEBI" id="CHEBI:15378"/>
        <dbReference type="ChEBI" id="CHEBI:16016"/>
        <dbReference type="ChEBI" id="CHEBI:17754"/>
        <dbReference type="ChEBI" id="CHEBI:57540"/>
        <dbReference type="ChEBI" id="CHEBI:57945"/>
        <dbReference type="EC" id="1.1.1.6"/>
    </reaction>
</comment>
<reference evidence="10 11" key="1">
    <citation type="submission" date="2023-07" db="EMBL/GenBank/DDBJ databases">
        <title>Genomic Encyclopedia of Type Strains, Phase IV (KMG-IV): sequencing the most valuable type-strain genomes for metagenomic binning, comparative biology and taxonomic classification.</title>
        <authorList>
            <person name="Goeker M."/>
        </authorList>
    </citation>
    <scope>NUCLEOTIDE SEQUENCE [LARGE SCALE GENOMIC DNA]</scope>
    <source>
        <strain evidence="10 11">DSM 14914</strain>
    </source>
</reference>
<dbReference type="Gene3D" id="3.40.50.1970">
    <property type="match status" value="1"/>
</dbReference>